<keyword evidence="1" id="KW-0677">Repeat</keyword>
<dbReference type="SMART" id="SM00248">
    <property type="entry name" value="ANK"/>
    <property type="match status" value="3"/>
</dbReference>
<dbReference type="InterPro" id="IPR002110">
    <property type="entry name" value="Ankyrin_rpt"/>
</dbReference>
<feature type="repeat" description="ANK" evidence="3">
    <location>
        <begin position="200"/>
        <end position="232"/>
    </location>
</feature>
<evidence type="ECO:0000256" key="1">
    <source>
        <dbReference type="ARBA" id="ARBA00022737"/>
    </source>
</evidence>
<comment type="caution">
    <text evidence="4">The sequence shown here is derived from an EMBL/GenBank/DDBJ whole genome shotgun (WGS) entry which is preliminary data.</text>
</comment>
<dbReference type="Gene3D" id="1.25.40.20">
    <property type="entry name" value="Ankyrin repeat-containing domain"/>
    <property type="match status" value="1"/>
</dbReference>
<sequence>MPDHLREGVRPKSMETTALRWYSIKDTIERNPYRSADLDLYYSDLQLVMEHDLYDDVMGNFMLPDAFRRGRIFRRCVIDAHICLWTLGHRTPRMEPYILHDVIVATAHHGDAVELESLLSKMSTQDEILNLGIAPLSMAADAGMPSNVSLLLSKGALVNPSSFHDSHSTPLISAIRNGSTGIVSELLRYRADPNCYTINDGKTPLCIAARLGHVEVVKLLLQYGADPSKASRRDILPYEIAKRCGNTEIAELLKPLTHDSSRPAKANE</sequence>
<dbReference type="Pfam" id="PF12796">
    <property type="entry name" value="Ank_2"/>
    <property type="match status" value="1"/>
</dbReference>
<dbReference type="PANTHER" id="PTHR24171:SF9">
    <property type="entry name" value="ANKYRIN REPEAT DOMAIN-CONTAINING PROTEIN 39"/>
    <property type="match status" value="1"/>
</dbReference>
<protein>
    <recommendedName>
        <fullName evidence="6">Ankyrin</fullName>
    </recommendedName>
</protein>
<dbReference type="PANTHER" id="PTHR24171">
    <property type="entry name" value="ANKYRIN REPEAT DOMAIN-CONTAINING PROTEIN 39-RELATED"/>
    <property type="match status" value="1"/>
</dbReference>
<evidence type="ECO:0000313" key="4">
    <source>
        <dbReference type="EMBL" id="KAJ9605558.1"/>
    </source>
</evidence>
<evidence type="ECO:0000256" key="3">
    <source>
        <dbReference type="PROSITE-ProRule" id="PRU00023"/>
    </source>
</evidence>
<evidence type="ECO:0000256" key="2">
    <source>
        <dbReference type="ARBA" id="ARBA00023043"/>
    </source>
</evidence>
<dbReference type="SUPFAM" id="SSF48403">
    <property type="entry name" value="Ankyrin repeat"/>
    <property type="match status" value="1"/>
</dbReference>
<dbReference type="EMBL" id="JAPDRK010000016">
    <property type="protein sequence ID" value="KAJ9605558.1"/>
    <property type="molecule type" value="Genomic_DNA"/>
</dbReference>
<gene>
    <name evidence="4" type="ORF">H2200_010215</name>
</gene>
<keyword evidence="2 3" id="KW-0040">ANK repeat</keyword>
<dbReference type="PROSITE" id="PS50088">
    <property type="entry name" value="ANK_REPEAT"/>
    <property type="match status" value="1"/>
</dbReference>
<accession>A0AA39CEQ0</accession>
<dbReference type="Proteomes" id="UP001172673">
    <property type="component" value="Unassembled WGS sequence"/>
</dbReference>
<keyword evidence="5" id="KW-1185">Reference proteome</keyword>
<name>A0AA39CEQ0_9EURO</name>
<dbReference type="InterPro" id="IPR036770">
    <property type="entry name" value="Ankyrin_rpt-contain_sf"/>
</dbReference>
<dbReference type="AlphaFoldDB" id="A0AA39CEQ0"/>
<reference evidence="4" key="1">
    <citation type="submission" date="2022-10" db="EMBL/GenBank/DDBJ databases">
        <title>Culturing micro-colonial fungi from biological soil crusts in the Mojave desert and describing Neophaeococcomyces mojavensis, and introducing the new genera and species Taxawa tesnikishii.</title>
        <authorList>
            <person name="Kurbessoian T."/>
            <person name="Stajich J.E."/>
        </authorList>
    </citation>
    <scope>NUCLEOTIDE SEQUENCE</scope>
    <source>
        <strain evidence="4">TK_41</strain>
    </source>
</reference>
<organism evidence="4 5">
    <name type="scientific">Cladophialophora chaetospira</name>
    <dbReference type="NCBI Taxonomy" id="386627"/>
    <lineage>
        <taxon>Eukaryota</taxon>
        <taxon>Fungi</taxon>
        <taxon>Dikarya</taxon>
        <taxon>Ascomycota</taxon>
        <taxon>Pezizomycotina</taxon>
        <taxon>Eurotiomycetes</taxon>
        <taxon>Chaetothyriomycetidae</taxon>
        <taxon>Chaetothyriales</taxon>
        <taxon>Herpotrichiellaceae</taxon>
        <taxon>Cladophialophora</taxon>
    </lineage>
</organism>
<dbReference type="PROSITE" id="PS50297">
    <property type="entry name" value="ANK_REP_REGION"/>
    <property type="match status" value="1"/>
</dbReference>
<evidence type="ECO:0008006" key="6">
    <source>
        <dbReference type="Google" id="ProtNLM"/>
    </source>
</evidence>
<proteinExistence type="predicted"/>
<evidence type="ECO:0000313" key="5">
    <source>
        <dbReference type="Proteomes" id="UP001172673"/>
    </source>
</evidence>